<evidence type="ECO:0000313" key="3">
    <source>
        <dbReference type="Proteomes" id="UP000245390"/>
    </source>
</evidence>
<dbReference type="PROSITE" id="PS50056">
    <property type="entry name" value="TYR_PHOSPHATASE_2"/>
    <property type="match status" value="1"/>
</dbReference>
<comment type="caution">
    <text evidence="2">The sequence shown here is derived from an EMBL/GenBank/DDBJ whole genome shotgun (WGS) entry which is preliminary data.</text>
</comment>
<dbReference type="InterPro" id="IPR029021">
    <property type="entry name" value="Prot-tyrosine_phosphatase-like"/>
</dbReference>
<dbReference type="EMBL" id="QGGV01000012">
    <property type="protein sequence ID" value="PWK54122.1"/>
    <property type="molecule type" value="Genomic_DNA"/>
</dbReference>
<name>A0A316G0D9_9RHOB</name>
<dbReference type="Pfam" id="PF22785">
    <property type="entry name" value="Tc-R-P"/>
    <property type="match status" value="1"/>
</dbReference>
<evidence type="ECO:0000259" key="1">
    <source>
        <dbReference type="PROSITE" id="PS50056"/>
    </source>
</evidence>
<organism evidence="2 3">
    <name type="scientific">Silicimonas algicola</name>
    <dbReference type="NCBI Taxonomy" id="1826607"/>
    <lineage>
        <taxon>Bacteria</taxon>
        <taxon>Pseudomonadati</taxon>
        <taxon>Pseudomonadota</taxon>
        <taxon>Alphaproteobacteria</taxon>
        <taxon>Rhodobacterales</taxon>
        <taxon>Paracoccaceae</taxon>
    </lineage>
</organism>
<protein>
    <submittedName>
        <fullName evidence="2">Dual specificity protein phosphatase-like protein</fullName>
    </submittedName>
</protein>
<dbReference type="SUPFAM" id="SSF52799">
    <property type="entry name" value="(Phosphotyrosine protein) phosphatases II"/>
    <property type="match status" value="1"/>
</dbReference>
<evidence type="ECO:0000313" key="2">
    <source>
        <dbReference type="EMBL" id="PWK54122.1"/>
    </source>
</evidence>
<proteinExistence type="predicted"/>
<dbReference type="KEGG" id="salo:EF888_18780"/>
<keyword evidence="3" id="KW-1185">Reference proteome</keyword>
<dbReference type="InterPro" id="IPR000387">
    <property type="entry name" value="Tyr_Pase_dom"/>
</dbReference>
<feature type="domain" description="Tyrosine specific protein phosphatases" evidence="1">
    <location>
        <begin position="102"/>
        <end position="153"/>
    </location>
</feature>
<sequence>MYEISQIALGPGWLGIAPMPGRTGRYEADLGVILRWPASLVLTMTPLAELERSGAGRLEADLRAAGVAWRQVAIPDFGAPGTEAEALWGEASGFARETLSGGGRVLAHCHGGCGRSGTALLRLMVEAGEDAGEALARLRAVRPCAVETEAQWAWASRATPDRTGG</sequence>
<accession>A0A316G0D9</accession>
<dbReference type="AlphaFoldDB" id="A0A316G0D9"/>
<dbReference type="Gene3D" id="3.90.190.10">
    <property type="entry name" value="Protein tyrosine phosphatase superfamily"/>
    <property type="match status" value="1"/>
</dbReference>
<dbReference type="OrthoDB" id="9806482at2"/>
<dbReference type="RefSeq" id="WP_109760901.1">
    <property type="nucleotide sequence ID" value="NZ_CP034588.1"/>
</dbReference>
<reference evidence="2 3" key="1">
    <citation type="submission" date="2018-05" db="EMBL/GenBank/DDBJ databases">
        <title>Genomic Encyclopedia of Type Strains, Phase IV (KMG-IV): sequencing the most valuable type-strain genomes for metagenomic binning, comparative biology and taxonomic classification.</title>
        <authorList>
            <person name="Goeker M."/>
        </authorList>
    </citation>
    <scope>NUCLEOTIDE SEQUENCE [LARGE SCALE GENOMIC DNA]</scope>
    <source>
        <strain evidence="2 3">DSM 103371</strain>
    </source>
</reference>
<gene>
    <name evidence="2" type="ORF">C8D95_112110</name>
</gene>
<dbReference type="Proteomes" id="UP000245390">
    <property type="component" value="Unassembled WGS sequence"/>
</dbReference>